<keyword evidence="3 8" id="KW-0816">Tricarboxylic acid cycle</keyword>
<keyword evidence="10" id="KW-0012">Acyltransferase</keyword>
<evidence type="ECO:0000256" key="2">
    <source>
        <dbReference type="ARBA" id="ARBA00010566"/>
    </source>
</evidence>
<evidence type="ECO:0000256" key="8">
    <source>
        <dbReference type="RuleBase" id="RU003370"/>
    </source>
</evidence>
<reference evidence="10 11" key="1">
    <citation type="submission" date="2017-09" db="EMBL/GenBank/DDBJ databases">
        <authorList>
            <person name="Jakob F."/>
        </authorList>
    </citation>
    <scope>NUCLEOTIDE SEQUENCE [LARGE SCALE GENOMIC DNA]</scope>
    <source>
        <strain evidence="10 11">TMW 2.1880</strain>
    </source>
</reference>
<dbReference type="RefSeq" id="WP_182081425.1">
    <property type="nucleotide sequence ID" value="NZ_NWUS01000001.1"/>
</dbReference>
<dbReference type="Proteomes" id="UP001516390">
    <property type="component" value="Unassembled WGS sequence"/>
</dbReference>
<dbReference type="InterPro" id="IPR036969">
    <property type="entry name" value="Citrate_synthase_sf"/>
</dbReference>
<evidence type="ECO:0000256" key="7">
    <source>
        <dbReference type="PIRNR" id="PIRNR001369"/>
    </source>
</evidence>
<dbReference type="InterPro" id="IPR019810">
    <property type="entry name" value="Citrate_synthase_AS"/>
</dbReference>
<evidence type="ECO:0000256" key="5">
    <source>
        <dbReference type="ARBA" id="ARBA00049288"/>
    </source>
</evidence>
<dbReference type="CDD" id="cd06114">
    <property type="entry name" value="EcCS_like"/>
    <property type="match status" value="1"/>
</dbReference>
<dbReference type="InterPro" id="IPR002020">
    <property type="entry name" value="Citrate_synthase"/>
</dbReference>
<dbReference type="PRINTS" id="PR00143">
    <property type="entry name" value="CITRTSNTHASE"/>
</dbReference>
<dbReference type="InterPro" id="IPR010953">
    <property type="entry name" value="Citrate_synthase_typ-I"/>
</dbReference>
<evidence type="ECO:0000256" key="9">
    <source>
        <dbReference type="RuleBase" id="RU003406"/>
    </source>
</evidence>
<dbReference type="InterPro" id="IPR016142">
    <property type="entry name" value="Citrate_synth-like_lrg_a-sub"/>
</dbReference>
<evidence type="ECO:0000256" key="3">
    <source>
        <dbReference type="ARBA" id="ARBA00022532"/>
    </source>
</evidence>
<comment type="caution">
    <text evidence="10">The sequence shown here is derived from an EMBL/GenBank/DDBJ whole genome shotgun (WGS) entry which is preliminary data.</text>
</comment>
<protein>
    <recommendedName>
        <fullName evidence="6 7">Citrate synthase</fullName>
    </recommendedName>
</protein>
<name>A0ABR5ZLW5_9PROT</name>
<keyword evidence="4 7" id="KW-0808">Transferase</keyword>
<comment type="catalytic activity">
    <reaction evidence="5 8">
        <text>oxaloacetate + acetyl-CoA + H2O = citrate + CoA + H(+)</text>
        <dbReference type="Rhea" id="RHEA:16845"/>
        <dbReference type="ChEBI" id="CHEBI:15377"/>
        <dbReference type="ChEBI" id="CHEBI:15378"/>
        <dbReference type="ChEBI" id="CHEBI:16452"/>
        <dbReference type="ChEBI" id="CHEBI:16947"/>
        <dbReference type="ChEBI" id="CHEBI:57287"/>
        <dbReference type="ChEBI" id="CHEBI:57288"/>
        <dbReference type="EC" id="2.3.3.16"/>
    </reaction>
</comment>
<accession>A0ABR5ZLW5</accession>
<evidence type="ECO:0000313" key="11">
    <source>
        <dbReference type="Proteomes" id="UP001516390"/>
    </source>
</evidence>
<dbReference type="Gene3D" id="1.10.580.10">
    <property type="entry name" value="Citrate Synthase, domain 1"/>
    <property type="match status" value="1"/>
</dbReference>
<dbReference type="Pfam" id="PF00285">
    <property type="entry name" value="Citrate_synt"/>
    <property type="match status" value="1"/>
</dbReference>
<dbReference type="SUPFAM" id="SSF48256">
    <property type="entry name" value="Citrate synthase"/>
    <property type="match status" value="1"/>
</dbReference>
<dbReference type="Gene3D" id="2.20.28.60">
    <property type="match status" value="1"/>
</dbReference>
<dbReference type="EMBL" id="NWUS01000001">
    <property type="protein sequence ID" value="MBA5725317.1"/>
    <property type="molecule type" value="Genomic_DNA"/>
</dbReference>
<proteinExistence type="inferred from homology"/>
<comment type="pathway">
    <text evidence="1 8">Carbohydrate metabolism; tricarboxylic acid cycle; isocitrate from oxaloacetate: step 1/2.</text>
</comment>
<dbReference type="PANTHER" id="PTHR42871">
    <property type="entry name" value="CITRATE SYNTHASE"/>
    <property type="match status" value="1"/>
</dbReference>
<keyword evidence="11" id="KW-1185">Reference proteome</keyword>
<dbReference type="PANTHER" id="PTHR42871:SF1">
    <property type="entry name" value="CITRATE SYNTHASE"/>
    <property type="match status" value="1"/>
</dbReference>
<gene>
    <name evidence="10" type="primary">gltA</name>
    <name evidence="10" type="ORF">CPA57_03370</name>
</gene>
<dbReference type="PIRSF" id="PIRSF001369">
    <property type="entry name" value="Citrate_synth"/>
    <property type="match status" value="1"/>
</dbReference>
<sequence>MGIGETAIGHKGAGQWVLCKADDSAQPIHLSSMEGQIGPDVVDMRGLYKQAGVFSYDPGFANTAACQSAITYIDGEEGVLLHRGYPIEQLCEKASFTDVAWLLSHGELPDAQQKVRFEQGLMAEAHLHEQIRNFFNGFRRDSHPMAMLCGTLAGLSSFYGNQGADQRHRITPEEREMSTLRLVAKMPTLAAWVYRYSRGLPLIYPRPGLSYAENCLHMLFSMPEAPWAVNPVLARAFDRILILHADHGQNVSTSTVRTVGSTGVNPFACIAAGVAALWGPAHGGANEAVLDMLDEIGTVDGIPDFMNRVRNQKDGTRLMGFGHRVYKKLDPRAGLMRRICHEVLAELGMDHDPRLELALKLEETALNDEYFISRRLYPNVDFYSGIILRAMGIPSSMFTVFFAVARTAGWVAQWKEMLESRPGISRPRALYVGQTRRDVPSSYGAED</sequence>
<dbReference type="InterPro" id="IPR024176">
    <property type="entry name" value="Citrate_synthase_bac-typ"/>
</dbReference>
<evidence type="ECO:0000313" key="10">
    <source>
        <dbReference type="EMBL" id="MBA5725317.1"/>
    </source>
</evidence>
<dbReference type="GO" id="GO:0036440">
    <property type="term" value="F:citrate synthase activity"/>
    <property type="evidence" value="ECO:0007669"/>
    <property type="project" value="UniProtKB-EC"/>
</dbReference>
<dbReference type="NCBIfam" id="NF004126">
    <property type="entry name" value="PRK05614.1"/>
    <property type="match status" value="1"/>
</dbReference>
<evidence type="ECO:0000256" key="6">
    <source>
        <dbReference type="NCBIfam" id="TIGR01798"/>
    </source>
</evidence>
<organism evidence="10 11">
    <name type="scientific">Bombella favorum</name>
    <dbReference type="NCBI Taxonomy" id="2039164"/>
    <lineage>
        <taxon>Bacteria</taxon>
        <taxon>Pseudomonadati</taxon>
        <taxon>Pseudomonadota</taxon>
        <taxon>Alphaproteobacteria</taxon>
        <taxon>Acetobacterales</taxon>
        <taxon>Acetobacteraceae</taxon>
        <taxon>Bombella</taxon>
    </lineage>
</organism>
<dbReference type="Gene3D" id="1.10.230.10">
    <property type="entry name" value="Cytochrome P450-Terp, domain 2"/>
    <property type="match status" value="1"/>
</dbReference>
<dbReference type="NCBIfam" id="TIGR01798">
    <property type="entry name" value="cit_synth_I"/>
    <property type="match status" value="1"/>
</dbReference>
<evidence type="ECO:0000256" key="4">
    <source>
        <dbReference type="ARBA" id="ARBA00022679"/>
    </source>
</evidence>
<comment type="similarity">
    <text evidence="2 7 9">Belongs to the citrate synthase family.</text>
</comment>
<evidence type="ECO:0000256" key="1">
    <source>
        <dbReference type="ARBA" id="ARBA00004751"/>
    </source>
</evidence>
<dbReference type="InterPro" id="IPR016143">
    <property type="entry name" value="Citrate_synth-like_sm_a-sub"/>
</dbReference>
<dbReference type="PROSITE" id="PS00480">
    <property type="entry name" value="CITRATE_SYNTHASE"/>
    <property type="match status" value="1"/>
</dbReference>